<feature type="transmembrane region" description="Helical" evidence="2">
    <location>
        <begin position="453"/>
        <end position="472"/>
    </location>
</feature>
<feature type="transmembrane region" description="Helical" evidence="2">
    <location>
        <begin position="403"/>
        <end position="425"/>
    </location>
</feature>
<organism evidence="4 5">
    <name type="scientific">Pseudomonas viridiflava</name>
    <name type="common">Phytomonas viridiflava</name>
    <dbReference type="NCBI Taxonomy" id="33069"/>
    <lineage>
        <taxon>Bacteria</taxon>
        <taxon>Pseudomonadati</taxon>
        <taxon>Pseudomonadota</taxon>
        <taxon>Gammaproteobacteria</taxon>
        <taxon>Pseudomonadales</taxon>
        <taxon>Pseudomonadaceae</taxon>
        <taxon>Pseudomonas</taxon>
    </lineage>
</organism>
<dbReference type="Proteomes" id="UP001343600">
    <property type="component" value="Unassembled WGS sequence"/>
</dbReference>
<keyword evidence="5" id="KW-1185">Reference proteome</keyword>
<dbReference type="RefSeq" id="WP_330512499.1">
    <property type="nucleotide sequence ID" value="NZ_JAZEIH010000002.1"/>
</dbReference>
<comment type="caution">
    <text evidence="4">The sequence shown here is derived from an EMBL/GenBank/DDBJ whole genome shotgun (WGS) entry which is preliminary data.</text>
</comment>
<feature type="domain" description="J" evidence="3">
    <location>
        <begin position="2"/>
        <end position="62"/>
    </location>
</feature>
<dbReference type="InterPro" id="IPR001623">
    <property type="entry name" value="DnaJ_domain"/>
</dbReference>
<dbReference type="EMBL" id="JAZEIP010000002">
    <property type="protein sequence ID" value="MEE4038881.1"/>
    <property type="molecule type" value="Genomic_DNA"/>
</dbReference>
<evidence type="ECO:0000313" key="5">
    <source>
        <dbReference type="Proteomes" id="UP001343600"/>
    </source>
</evidence>
<name>A0ABU7N236_PSEVI</name>
<gene>
    <name evidence="4" type="ORF">V2I87_02130</name>
</gene>
<keyword evidence="2" id="KW-0472">Membrane</keyword>
<reference evidence="4 5" key="1">
    <citation type="submission" date="2024-01" db="EMBL/GenBank/DDBJ databases">
        <title>Characterization of Pseudomonas viridiflava in Georgia, USA.</title>
        <authorList>
            <person name="Zhao M."/>
            <person name="Dutta B."/>
        </authorList>
    </citation>
    <scope>NUCLEOTIDE SEQUENCE [LARGE SCALE GENOMIC DNA]</scope>
    <source>
        <strain evidence="4 5">21GA0539</strain>
    </source>
</reference>
<dbReference type="PROSITE" id="PS50076">
    <property type="entry name" value="DNAJ_2"/>
    <property type="match status" value="1"/>
</dbReference>
<keyword evidence="2" id="KW-0812">Transmembrane</keyword>
<accession>A0ABU7N236</accession>
<sequence>MDCWGVLELDHDADERSIKRQYSRLLKTTRPDDDPVAFQTLRTAYEQALNRARNRFEDDESDESDEEDSLFATPGVWNTEPADHRPALELVPVAPPLMPTLTKVEPVRPAVVETSWYEQAMRTTPQNLESQHQLAREQDCDDEFQQHLAKRCLLEPDEHLELIQAAVVRLHWLTPLQKLQFRAHQTQRLTQALLDSSLPAFRDLLARHQEREFLDALKALEQQPWLLSLDQHDQLEHWTMTLLLNTDEWSASLFERISGLFDWDRKHDVHSGTPSLWMHLIERCEKKEFARRQQQLLSGPLDSADAHAAQLLLDPPPLREQLRIARECDDDVWVACNRLSFDLSERHPELLELFPDADLHGWRKLRRQVGFNPYARVYAAGVSLALTAQYFQPPGKTSIGFDLFFCFVMTPVLMMTAFYIAQAIWQPFRDAFESTDKWLSERVLPVSLSWPGYQAMVLAHGIPIVLVGVLYAHSGPIPLASYVAALLVWIYLSPYRLSLIKDAVGARTGGWRRLKEVCSRNIGKWVMLTLGLMFAFVIAVIIFGPGPAR</sequence>
<evidence type="ECO:0000313" key="4">
    <source>
        <dbReference type="EMBL" id="MEE4038881.1"/>
    </source>
</evidence>
<proteinExistence type="predicted"/>
<keyword evidence="2" id="KW-1133">Transmembrane helix</keyword>
<keyword evidence="1" id="KW-0143">Chaperone</keyword>
<feature type="transmembrane region" description="Helical" evidence="2">
    <location>
        <begin position="479"/>
        <end position="497"/>
    </location>
</feature>
<protein>
    <submittedName>
        <fullName evidence="4">J domain-containing protein</fullName>
    </submittedName>
</protein>
<dbReference type="InterPro" id="IPR036869">
    <property type="entry name" value="J_dom_sf"/>
</dbReference>
<evidence type="ECO:0000256" key="1">
    <source>
        <dbReference type="ARBA" id="ARBA00023186"/>
    </source>
</evidence>
<evidence type="ECO:0000259" key="3">
    <source>
        <dbReference type="PROSITE" id="PS50076"/>
    </source>
</evidence>
<feature type="transmembrane region" description="Helical" evidence="2">
    <location>
        <begin position="522"/>
        <end position="543"/>
    </location>
</feature>
<dbReference type="SUPFAM" id="SSF46565">
    <property type="entry name" value="Chaperone J-domain"/>
    <property type="match status" value="1"/>
</dbReference>
<dbReference type="Gene3D" id="1.10.287.110">
    <property type="entry name" value="DnaJ domain"/>
    <property type="match status" value="1"/>
</dbReference>
<evidence type="ECO:0000256" key="2">
    <source>
        <dbReference type="SAM" id="Phobius"/>
    </source>
</evidence>